<evidence type="ECO:0000313" key="3">
    <source>
        <dbReference type="EMBL" id="EGO26418.1"/>
    </source>
</evidence>
<sequence length="102" mass="10624">MSLPSPSSPSHSSALPSPPSSDGGYYTSAHPPPEAIKINEVLTMLKGALGSLGVSFLLLTVLGSLWMGNAHRLVVFCAPLQTSFDALKEQTAQVALLGGEFE</sequence>
<dbReference type="GeneID" id="18818562"/>
<organism>
    <name type="scientific">Serpula lacrymans var. lacrymans (strain S7.9)</name>
    <name type="common">Dry rot fungus</name>
    <dbReference type="NCBI Taxonomy" id="578457"/>
    <lineage>
        <taxon>Eukaryota</taxon>
        <taxon>Fungi</taxon>
        <taxon>Dikarya</taxon>
        <taxon>Basidiomycota</taxon>
        <taxon>Agaricomycotina</taxon>
        <taxon>Agaricomycetes</taxon>
        <taxon>Agaricomycetidae</taxon>
        <taxon>Boletales</taxon>
        <taxon>Coniophorineae</taxon>
        <taxon>Serpulaceae</taxon>
        <taxon>Serpula</taxon>
    </lineage>
</organism>
<evidence type="ECO:0000256" key="1">
    <source>
        <dbReference type="SAM" id="MobiDB-lite"/>
    </source>
</evidence>
<keyword evidence="2" id="KW-1133">Transmembrane helix</keyword>
<feature type="region of interest" description="Disordered" evidence="1">
    <location>
        <begin position="1"/>
        <end position="29"/>
    </location>
</feature>
<name>F8NSA9_SERL9</name>
<feature type="compositionally biased region" description="Low complexity" evidence="1">
    <location>
        <begin position="1"/>
        <end position="15"/>
    </location>
</feature>
<proteinExistence type="predicted"/>
<protein>
    <submittedName>
        <fullName evidence="3">Uncharacterized protein</fullName>
    </submittedName>
</protein>
<gene>
    <name evidence="3" type="ORF">SERLADRAFT_463468</name>
</gene>
<feature type="non-terminal residue" evidence="3">
    <location>
        <position position="102"/>
    </location>
</feature>
<dbReference type="Proteomes" id="UP000008064">
    <property type="component" value="Unassembled WGS sequence"/>
</dbReference>
<dbReference type="RefSeq" id="XP_007316591.1">
    <property type="nucleotide sequence ID" value="XM_007316529.1"/>
</dbReference>
<accession>F8NSA9</accession>
<dbReference type="AlphaFoldDB" id="F8NSA9"/>
<keyword evidence="2" id="KW-0812">Transmembrane</keyword>
<keyword evidence="2" id="KW-0472">Membrane</keyword>
<dbReference type="HOGENOM" id="CLU_2284252_0_0_1"/>
<evidence type="ECO:0000256" key="2">
    <source>
        <dbReference type="SAM" id="Phobius"/>
    </source>
</evidence>
<feature type="transmembrane region" description="Helical" evidence="2">
    <location>
        <begin position="47"/>
        <end position="66"/>
    </location>
</feature>
<dbReference type="EMBL" id="GL945432">
    <property type="protein sequence ID" value="EGO26418.1"/>
    <property type="molecule type" value="Genomic_DNA"/>
</dbReference>
<dbReference type="KEGG" id="sla:SERLADRAFT_463468"/>
<reference evidence="3" key="1">
    <citation type="submission" date="2011-04" db="EMBL/GenBank/DDBJ databases">
        <title>Evolution of plant cell wall degrading machinery underlies the functional diversity of forest fungi.</title>
        <authorList>
            <consortium name="US DOE Joint Genome Institute (JGI-PGF)"/>
            <person name="Eastwood D.C."/>
            <person name="Floudas D."/>
            <person name="Binder M."/>
            <person name="Majcherczyk A."/>
            <person name="Schneider P."/>
            <person name="Aerts A."/>
            <person name="Asiegbu F.O."/>
            <person name="Baker S.E."/>
            <person name="Barry K."/>
            <person name="Bendiksby M."/>
            <person name="Blumentritt M."/>
            <person name="Coutinho P.M."/>
            <person name="Cullen D."/>
            <person name="Cullen D."/>
            <person name="Gathman A."/>
            <person name="Goodell B."/>
            <person name="Henrissat B."/>
            <person name="Ihrmark K."/>
            <person name="Kauserud H."/>
            <person name="Kohler A."/>
            <person name="LaButti K."/>
            <person name="Lapidus A."/>
            <person name="Lavin J.L."/>
            <person name="Lee Y.-H."/>
            <person name="Lindquist E."/>
            <person name="Lilly W."/>
            <person name="Lucas S."/>
            <person name="Morin E."/>
            <person name="Murat C."/>
            <person name="Oguiza J.A."/>
            <person name="Park J."/>
            <person name="Pisabarro A.G."/>
            <person name="Riley R."/>
            <person name="Rosling A."/>
            <person name="Salamov A."/>
            <person name="Schmidt O."/>
            <person name="Schmutz J."/>
            <person name="Skrede I."/>
            <person name="Stenlid J."/>
            <person name="Wiebenga A."/>
            <person name="Xie X."/>
            <person name="Kues U."/>
            <person name="Hibbett D.S."/>
            <person name="Hoffmeister D."/>
            <person name="Hogberg N."/>
            <person name="Martin F."/>
            <person name="Grigoriev I.V."/>
            <person name="Watkinson S.C."/>
        </authorList>
    </citation>
    <scope>NUCLEOTIDE SEQUENCE</scope>
    <source>
        <strain evidence="3">S7.9</strain>
    </source>
</reference>